<dbReference type="Proteomes" id="UP000035444">
    <property type="component" value="Unassembled WGS sequence"/>
</dbReference>
<protein>
    <submittedName>
        <fullName evidence="2">Uncharacterized protein</fullName>
    </submittedName>
</protein>
<keyword evidence="1" id="KW-1133">Transmembrane helix</keyword>
<gene>
    <name evidence="2" type="ORF">WH96_06255</name>
</gene>
<keyword evidence="1" id="KW-0472">Membrane</keyword>
<evidence type="ECO:0000313" key="3">
    <source>
        <dbReference type="Proteomes" id="UP000035444"/>
    </source>
</evidence>
<dbReference type="STRING" id="1489064.WH96_06255"/>
<accession>A0A0H2MGZ9</accession>
<evidence type="ECO:0000256" key="1">
    <source>
        <dbReference type="SAM" id="Phobius"/>
    </source>
</evidence>
<dbReference type="AlphaFoldDB" id="A0A0H2MGZ9"/>
<keyword evidence="1" id="KW-0812">Transmembrane</keyword>
<feature type="transmembrane region" description="Helical" evidence="1">
    <location>
        <begin position="100"/>
        <end position="117"/>
    </location>
</feature>
<reference evidence="2 3" key="1">
    <citation type="submission" date="2015-03" db="EMBL/GenBank/DDBJ databases">
        <title>Genome Sequence of Kiloniella spongiae MEBiC09566, isolated from a marine sponge.</title>
        <authorList>
            <person name="Shao Z."/>
            <person name="Wang L."/>
            <person name="Li X."/>
        </authorList>
    </citation>
    <scope>NUCLEOTIDE SEQUENCE [LARGE SCALE GENOMIC DNA]</scope>
    <source>
        <strain evidence="2 3">MEBiC09566</strain>
    </source>
</reference>
<comment type="caution">
    <text evidence="2">The sequence shown here is derived from an EMBL/GenBank/DDBJ whole genome shotgun (WGS) entry which is preliminary data.</text>
</comment>
<dbReference type="EMBL" id="LAQL01000003">
    <property type="protein sequence ID" value="KLN61874.1"/>
    <property type="molecule type" value="Genomic_DNA"/>
</dbReference>
<organism evidence="2 3">
    <name type="scientific">Kiloniella spongiae</name>
    <dbReference type="NCBI Taxonomy" id="1489064"/>
    <lineage>
        <taxon>Bacteria</taxon>
        <taxon>Pseudomonadati</taxon>
        <taxon>Pseudomonadota</taxon>
        <taxon>Alphaproteobacteria</taxon>
        <taxon>Rhodospirillales</taxon>
        <taxon>Kiloniellaceae</taxon>
        <taxon>Kiloniella</taxon>
    </lineage>
</organism>
<proteinExistence type="predicted"/>
<name>A0A0H2MGZ9_9PROT</name>
<keyword evidence="3" id="KW-1185">Reference proteome</keyword>
<sequence length="158" mass="18470">MATQCNLKILKDRFYEWEVLTDENACPCRKLFLINEFEDWYHRELTTLKKDRGIISPKYQVIAFFDEFVGNINAKFVSDFQNLNPQGDDVYEMRITDVRIFGWFLIPGVFIAVSGVLKREAKGKSLKPYLKKVIKVREGLKLHQPDSVRSKVGIHELL</sequence>
<evidence type="ECO:0000313" key="2">
    <source>
        <dbReference type="EMBL" id="KLN61874.1"/>
    </source>
</evidence>